<dbReference type="GO" id="GO:0006493">
    <property type="term" value="P:protein O-linked glycosylation"/>
    <property type="evidence" value="ECO:0007669"/>
    <property type="project" value="TreeGrafter"/>
</dbReference>
<dbReference type="GO" id="GO:0005112">
    <property type="term" value="F:Notch binding"/>
    <property type="evidence" value="ECO:0007669"/>
    <property type="project" value="TreeGrafter"/>
</dbReference>
<dbReference type="GO" id="GO:0008593">
    <property type="term" value="P:regulation of Notch signaling pathway"/>
    <property type="evidence" value="ECO:0007669"/>
    <property type="project" value="TreeGrafter"/>
</dbReference>
<evidence type="ECO:0000256" key="3">
    <source>
        <dbReference type="ARBA" id="ARBA00005680"/>
    </source>
</evidence>
<dbReference type="Proteomes" id="UP000887540">
    <property type="component" value="Unplaced"/>
</dbReference>
<dbReference type="WBParaSite" id="ACRNAN_scaffold6577.g8768.t1">
    <property type="protein sequence ID" value="ACRNAN_scaffold6577.g8768.t1"/>
    <property type="gene ID" value="ACRNAN_scaffold6577.g8768"/>
</dbReference>
<evidence type="ECO:0000256" key="7">
    <source>
        <dbReference type="ARBA" id="ARBA00023136"/>
    </source>
</evidence>
<dbReference type="GO" id="GO:0005794">
    <property type="term" value="C:Golgi apparatus"/>
    <property type="evidence" value="ECO:0007669"/>
    <property type="project" value="TreeGrafter"/>
</dbReference>
<evidence type="ECO:0000313" key="13">
    <source>
        <dbReference type="WBParaSite" id="ACRNAN_scaffold6577.g8768.t1"/>
    </source>
</evidence>
<organism evidence="12 13">
    <name type="scientific">Acrobeloides nanus</name>
    <dbReference type="NCBI Taxonomy" id="290746"/>
    <lineage>
        <taxon>Eukaryota</taxon>
        <taxon>Metazoa</taxon>
        <taxon>Ecdysozoa</taxon>
        <taxon>Nematoda</taxon>
        <taxon>Chromadorea</taxon>
        <taxon>Rhabditida</taxon>
        <taxon>Tylenchina</taxon>
        <taxon>Cephalobomorpha</taxon>
        <taxon>Cephaloboidea</taxon>
        <taxon>Cephalobidae</taxon>
        <taxon>Acrobeloides</taxon>
    </lineage>
</organism>
<keyword evidence="12" id="KW-1185">Reference proteome</keyword>
<dbReference type="InterPro" id="IPR029044">
    <property type="entry name" value="Nucleotide-diphossugar_trans"/>
</dbReference>
<keyword evidence="6" id="KW-1133">Transmembrane helix</keyword>
<comment type="similarity">
    <text evidence="3">Belongs to the glycosyltransferase 2 family. GalNAc-T subfamily.</text>
</comment>
<dbReference type="Gene3D" id="3.90.550.10">
    <property type="entry name" value="Spore Coat Polysaccharide Biosynthesis Protein SpsA, Chain A"/>
    <property type="match status" value="1"/>
</dbReference>
<dbReference type="InterPro" id="IPR045885">
    <property type="entry name" value="GalNAc-T"/>
</dbReference>
<dbReference type="GO" id="GO:0016020">
    <property type="term" value="C:membrane"/>
    <property type="evidence" value="ECO:0007669"/>
    <property type="project" value="UniProtKB-SubCell"/>
</dbReference>
<sequence length="387" mass="44945">MEKWHSYDFKSCNVSEFGSPEDKDSVEGRRYAFGNQHFSFNVLVSDRIGPKRELPTMAHEKCASLTYNPKLSASIIIVYHNEAFSVLVRMINSLFDRTPAHLLHEIVLYDDATEDDLVIEKHLRRYAALAGWNQNKLKTVHAQQREGLIRSKVFAAREATGDVLIFMDSHSEVTNNWIEPLLQAIQDNPNQVVLPIIDVINGSNFEYGKAMVAKAGFNWRLFFEWEYFPWSYFDDEENHVRLFESPAMSGGFLAVQKKFFHEIGEYDLGMEIWGGENIEFAIRLWLCGGKIVVAPCSRIGHIFRVKRPYTGIEGKDTHLHNSVRLAKVWFDDKYIKHYYAHDSRAARHDPGDLKERLELKKNLNCKPFEWYVENVYPKLKPARHSEL</sequence>
<evidence type="ECO:0000256" key="5">
    <source>
        <dbReference type="ARBA" id="ARBA00022968"/>
    </source>
</evidence>
<dbReference type="InterPro" id="IPR001173">
    <property type="entry name" value="Glyco_trans_2-like"/>
</dbReference>
<keyword evidence="5" id="KW-0735">Signal-anchor</keyword>
<keyword evidence="8" id="KW-1015">Disulfide bond</keyword>
<proteinExistence type="inferred from homology"/>
<accession>A0A914EB44</accession>
<evidence type="ECO:0000259" key="11">
    <source>
        <dbReference type="Pfam" id="PF00535"/>
    </source>
</evidence>
<keyword evidence="7" id="KW-0472">Membrane</keyword>
<evidence type="ECO:0000256" key="4">
    <source>
        <dbReference type="ARBA" id="ARBA00022692"/>
    </source>
</evidence>
<feature type="domain" description="Glycosyltransferase 2-like" evidence="11">
    <location>
        <begin position="74"/>
        <end position="263"/>
    </location>
</feature>
<comment type="pathway">
    <text evidence="2">Protein modification; protein glycosylation.</text>
</comment>
<evidence type="ECO:0000256" key="10">
    <source>
        <dbReference type="ARBA" id="ARBA00037847"/>
    </source>
</evidence>
<dbReference type="AlphaFoldDB" id="A0A914EB44"/>
<dbReference type="SUPFAM" id="SSF53448">
    <property type="entry name" value="Nucleotide-diphospho-sugar transferases"/>
    <property type="match status" value="1"/>
</dbReference>
<evidence type="ECO:0000256" key="9">
    <source>
        <dbReference type="ARBA" id="ARBA00023180"/>
    </source>
</evidence>
<dbReference type="CDD" id="cd02510">
    <property type="entry name" value="pp-GalNAc-T"/>
    <property type="match status" value="1"/>
</dbReference>
<evidence type="ECO:0000313" key="12">
    <source>
        <dbReference type="Proteomes" id="UP000887540"/>
    </source>
</evidence>
<reference evidence="13" key="1">
    <citation type="submission" date="2022-11" db="UniProtKB">
        <authorList>
            <consortium name="WormBaseParasite"/>
        </authorList>
    </citation>
    <scope>IDENTIFICATION</scope>
</reference>
<evidence type="ECO:0000256" key="1">
    <source>
        <dbReference type="ARBA" id="ARBA00004606"/>
    </source>
</evidence>
<dbReference type="GO" id="GO:0004653">
    <property type="term" value="F:polypeptide N-acetylgalactosaminyltransferase activity"/>
    <property type="evidence" value="ECO:0007669"/>
    <property type="project" value="TreeGrafter"/>
</dbReference>
<dbReference type="PANTHER" id="PTHR11675">
    <property type="entry name" value="N-ACETYLGALACTOSAMINYLTRANSFERASE"/>
    <property type="match status" value="1"/>
</dbReference>
<comment type="subcellular location">
    <subcellularLocation>
        <location evidence="10">Endomembrane system</location>
        <topology evidence="10">Single-pass membrane protein</topology>
    </subcellularLocation>
    <subcellularLocation>
        <location evidence="1">Membrane</location>
        <topology evidence="1">Single-pass type II membrane protein</topology>
    </subcellularLocation>
</comment>
<dbReference type="Pfam" id="PF00535">
    <property type="entry name" value="Glycos_transf_2"/>
    <property type="match status" value="1"/>
</dbReference>
<name>A0A914EB44_9BILA</name>
<keyword evidence="4" id="KW-0812">Transmembrane</keyword>
<evidence type="ECO:0000256" key="6">
    <source>
        <dbReference type="ARBA" id="ARBA00022989"/>
    </source>
</evidence>
<keyword evidence="9" id="KW-0325">Glycoprotein</keyword>
<dbReference type="PANTHER" id="PTHR11675:SF116">
    <property type="entry name" value="N-ACETYLGALACTOSAMINYLTRANSFERASE 8-RELATED"/>
    <property type="match status" value="1"/>
</dbReference>
<protein>
    <submittedName>
        <fullName evidence="13">Glycosyltransferase 2-like domain-containing protein</fullName>
    </submittedName>
</protein>
<evidence type="ECO:0000256" key="2">
    <source>
        <dbReference type="ARBA" id="ARBA00004922"/>
    </source>
</evidence>
<evidence type="ECO:0000256" key="8">
    <source>
        <dbReference type="ARBA" id="ARBA00023157"/>
    </source>
</evidence>